<organism evidence="13 14">
    <name type="scientific">Simkania negevensis</name>
    <dbReference type="NCBI Taxonomy" id="83561"/>
    <lineage>
        <taxon>Bacteria</taxon>
        <taxon>Pseudomonadati</taxon>
        <taxon>Chlamydiota</taxon>
        <taxon>Chlamydiia</taxon>
        <taxon>Parachlamydiales</taxon>
        <taxon>Simkaniaceae</taxon>
        <taxon>Simkania</taxon>
    </lineage>
</organism>
<sequence>MDSTSSPETAPYVFDDFFASGKEESISPFLTTSSRSLGKNLHLKASIFAAFCLLAAFILSFFPSLAPIVSLLLVVTYFTAGMPALIDSIKDVFSLEINIDVLMTLAAFLSILIGSAMEGALLLVLFALSGAMEHAVTRKAQGSLSRLNQLCPTKAQVIDDDGKTKMRAVRDIKRGDTILVRSGEIVPLDGRVISGASSVNLVHLTGESLPVPKKIDDEVSAGAHNMEGVLTLKVTRGSTESTISRIVKLISQAQEARPKLQRWFDRFSKVYATSIIAIAFLLALLLPLIISISFLGTEGSVYRALAFLIAASPCALIIAVPIAYLSAISACARTGILLKGGVIFDALASCSTIAFDKTGTLTTGGLTLTGIIGEEQLTSVERDRLLSIAYSLERNTIHPIASAIVHYCEQRCIELLPVKEFKTIPGSGASGVVLVDGKEIHTFIGHPDYVLDKLEGSRRENLTKEIDVVRNNGELVALLYEESRVYLMRFKDEIRPHVSATVHALKKRWHYKTLMLSGDHATTAHAIANELGIEEVYADLKPEDKLQHVTRLAEQGKLAMIGDGINDAPALARATVGISMGGVGDTTTTDISDIVLLHDNIELLDWLVAKAKMVQTIVKENVAFAGAIICFISIAALLGYIPLWLAVILHEGGTVLVGLNSLRLLKSFKQKG</sequence>
<dbReference type="EMBL" id="JAFITR010000011">
    <property type="protein sequence ID" value="MBN4066617.1"/>
    <property type="molecule type" value="Genomic_DNA"/>
</dbReference>
<dbReference type="InterPro" id="IPR023299">
    <property type="entry name" value="ATPase_P-typ_cyto_dom_N"/>
</dbReference>
<evidence type="ECO:0000256" key="7">
    <source>
        <dbReference type="ARBA" id="ARBA00022842"/>
    </source>
</evidence>
<dbReference type="Gene3D" id="2.70.150.10">
    <property type="entry name" value="Calcium-transporting ATPase, cytoplasmic transduction domain A"/>
    <property type="match status" value="1"/>
</dbReference>
<dbReference type="SUPFAM" id="SSF56784">
    <property type="entry name" value="HAD-like"/>
    <property type="match status" value="1"/>
</dbReference>
<dbReference type="PANTHER" id="PTHR43079">
    <property type="entry name" value="PROBABLE CADMIUM/ZINC-TRANSPORTING ATPASE HMA1"/>
    <property type="match status" value="1"/>
</dbReference>
<dbReference type="Proteomes" id="UP000722121">
    <property type="component" value="Unassembled WGS sequence"/>
</dbReference>
<comment type="caution">
    <text evidence="13">The sequence shown here is derived from an EMBL/GenBank/DDBJ whole genome shotgun (WGS) entry which is preliminary data.</text>
</comment>
<dbReference type="InterPro" id="IPR051949">
    <property type="entry name" value="Cation_Transport_ATPase"/>
</dbReference>
<feature type="transmembrane region" description="Helical" evidence="11">
    <location>
        <begin position="301"/>
        <end position="325"/>
    </location>
</feature>
<dbReference type="NCBIfam" id="TIGR01494">
    <property type="entry name" value="ATPase_P-type"/>
    <property type="match status" value="1"/>
</dbReference>
<evidence type="ECO:0000256" key="4">
    <source>
        <dbReference type="ARBA" id="ARBA00022723"/>
    </source>
</evidence>
<accession>A0ABS3APL2</accession>
<evidence type="ECO:0000256" key="11">
    <source>
        <dbReference type="RuleBase" id="RU362081"/>
    </source>
</evidence>
<dbReference type="SUPFAM" id="SSF81660">
    <property type="entry name" value="Metal cation-transporting ATPase, ATP-binding domain N"/>
    <property type="match status" value="1"/>
</dbReference>
<dbReference type="Gene3D" id="3.40.50.1000">
    <property type="entry name" value="HAD superfamily/HAD-like"/>
    <property type="match status" value="1"/>
</dbReference>
<dbReference type="InterPro" id="IPR027256">
    <property type="entry name" value="P-typ_ATPase_IB"/>
</dbReference>
<dbReference type="Pfam" id="PF00702">
    <property type="entry name" value="Hydrolase"/>
    <property type="match status" value="1"/>
</dbReference>
<dbReference type="InterPro" id="IPR023214">
    <property type="entry name" value="HAD_sf"/>
</dbReference>
<dbReference type="PROSITE" id="PS00154">
    <property type="entry name" value="ATPASE_E1_E2"/>
    <property type="match status" value="1"/>
</dbReference>
<comment type="similarity">
    <text evidence="2 11">Belongs to the cation transport ATPase (P-type) (TC 3.A.3) family. Type IB subfamily.</text>
</comment>
<evidence type="ECO:0000256" key="6">
    <source>
        <dbReference type="ARBA" id="ARBA00022840"/>
    </source>
</evidence>
<proteinExistence type="inferred from homology"/>
<dbReference type="SFLD" id="SFLDS00003">
    <property type="entry name" value="Haloacid_Dehalogenase"/>
    <property type="match status" value="1"/>
</dbReference>
<keyword evidence="7" id="KW-0460">Magnesium</keyword>
<keyword evidence="6 11" id="KW-0067">ATP-binding</keyword>
<feature type="transmembrane region" description="Helical" evidence="11">
    <location>
        <begin position="41"/>
        <end position="62"/>
    </location>
</feature>
<name>A0ABS3APL2_9BACT</name>
<keyword evidence="10 11" id="KW-0472">Membrane</keyword>
<keyword evidence="5 11" id="KW-0547">Nucleotide-binding</keyword>
<dbReference type="SUPFAM" id="SSF81665">
    <property type="entry name" value="Calcium ATPase, transmembrane domain M"/>
    <property type="match status" value="1"/>
</dbReference>
<reference evidence="13 14" key="1">
    <citation type="submission" date="2021-02" db="EMBL/GenBank/DDBJ databases">
        <title>Activity-based single-cell genomes from oceanic crustal fluid captures similar information to metagenomic and metatranscriptomic surveys with orders of magnitude less sampling.</title>
        <authorList>
            <person name="D'Angelo T.S."/>
            <person name="Orcutt B.N."/>
        </authorList>
    </citation>
    <scope>NUCLEOTIDE SEQUENCE [LARGE SCALE GENOMIC DNA]</scope>
    <source>
        <strain evidence="13">AH-315-G07</strain>
    </source>
</reference>
<keyword evidence="14" id="KW-1185">Reference proteome</keyword>
<dbReference type="InterPro" id="IPR001757">
    <property type="entry name" value="P_typ_ATPase"/>
</dbReference>
<dbReference type="SFLD" id="SFLDF00027">
    <property type="entry name" value="p-type_atpase"/>
    <property type="match status" value="1"/>
</dbReference>
<gene>
    <name evidence="13" type="ORF">JYU14_00855</name>
</gene>
<evidence type="ECO:0000256" key="5">
    <source>
        <dbReference type="ARBA" id="ARBA00022741"/>
    </source>
</evidence>
<feature type="transmembrane region" description="Helical" evidence="11">
    <location>
        <begin position="68"/>
        <end position="86"/>
    </location>
</feature>
<feature type="transmembrane region" description="Helical" evidence="11">
    <location>
        <begin position="270"/>
        <end position="295"/>
    </location>
</feature>
<dbReference type="PRINTS" id="PR00119">
    <property type="entry name" value="CATATPASE"/>
</dbReference>
<dbReference type="InterPro" id="IPR023298">
    <property type="entry name" value="ATPase_P-typ_TM_dom_sf"/>
</dbReference>
<feature type="domain" description="P-type ATPase A" evidence="12">
    <location>
        <begin position="150"/>
        <end position="250"/>
    </location>
</feature>
<evidence type="ECO:0000256" key="9">
    <source>
        <dbReference type="ARBA" id="ARBA00022989"/>
    </source>
</evidence>
<dbReference type="InterPro" id="IPR008250">
    <property type="entry name" value="ATPase_P-typ_transduc_dom_A_sf"/>
</dbReference>
<dbReference type="SFLD" id="SFLDG00002">
    <property type="entry name" value="C1.7:_P-type_atpase_like"/>
    <property type="match status" value="1"/>
</dbReference>
<evidence type="ECO:0000313" key="14">
    <source>
        <dbReference type="Proteomes" id="UP000722121"/>
    </source>
</evidence>
<dbReference type="Gene3D" id="3.40.1110.10">
    <property type="entry name" value="Calcium-transporting ATPase, cytoplasmic domain N"/>
    <property type="match status" value="1"/>
</dbReference>
<keyword evidence="9 11" id="KW-1133">Transmembrane helix</keyword>
<evidence type="ECO:0000256" key="2">
    <source>
        <dbReference type="ARBA" id="ARBA00006024"/>
    </source>
</evidence>
<dbReference type="PANTHER" id="PTHR43079:SF1">
    <property type="entry name" value="CADMIUM_ZINC-TRANSPORTING ATPASE HMA1, CHLOROPLASTIC-RELATED"/>
    <property type="match status" value="1"/>
</dbReference>
<evidence type="ECO:0000256" key="8">
    <source>
        <dbReference type="ARBA" id="ARBA00022967"/>
    </source>
</evidence>
<keyword evidence="8" id="KW-1278">Translocase</keyword>
<dbReference type="InterPro" id="IPR059000">
    <property type="entry name" value="ATPase_P-type_domA"/>
</dbReference>
<evidence type="ECO:0000259" key="12">
    <source>
        <dbReference type="Pfam" id="PF00122"/>
    </source>
</evidence>
<feature type="transmembrane region" description="Helical" evidence="11">
    <location>
        <begin position="622"/>
        <end position="641"/>
    </location>
</feature>
<evidence type="ECO:0000256" key="1">
    <source>
        <dbReference type="ARBA" id="ARBA00004141"/>
    </source>
</evidence>
<protein>
    <submittedName>
        <fullName evidence="13">Cation-translocating P-type ATPase</fullName>
    </submittedName>
</protein>
<dbReference type="NCBIfam" id="TIGR01525">
    <property type="entry name" value="ATPase-IB_hvy"/>
    <property type="match status" value="1"/>
</dbReference>
<keyword evidence="3 11" id="KW-0812">Transmembrane</keyword>
<dbReference type="InterPro" id="IPR036412">
    <property type="entry name" value="HAD-like_sf"/>
</dbReference>
<comment type="subcellular location">
    <subcellularLocation>
        <location evidence="11">Cell membrane</location>
    </subcellularLocation>
    <subcellularLocation>
        <location evidence="1">Membrane</location>
        <topology evidence="1">Multi-pass membrane protein</topology>
    </subcellularLocation>
</comment>
<dbReference type="Pfam" id="PF00122">
    <property type="entry name" value="E1-E2_ATPase"/>
    <property type="match status" value="1"/>
</dbReference>
<keyword evidence="4 11" id="KW-0479">Metal-binding</keyword>
<dbReference type="SUPFAM" id="SSF81653">
    <property type="entry name" value="Calcium ATPase, transduction domain A"/>
    <property type="match status" value="1"/>
</dbReference>
<evidence type="ECO:0000313" key="13">
    <source>
        <dbReference type="EMBL" id="MBN4066617.1"/>
    </source>
</evidence>
<evidence type="ECO:0000256" key="3">
    <source>
        <dbReference type="ARBA" id="ARBA00022692"/>
    </source>
</evidence>
<evidence type="ECO:0000256" key="10">
    <source>
        <dbReference type="ARBA" id="ARBA00023136"/>
    </source>
</evidence>
<dbReference type="InterPro" id="IPR018303">
    <property type="entry name" value="ATPase_P-typ_P_site"/>
</dbReference>
<keyword evidence="11" id="KW-1003">Cell membrane</keyword>
<dbReference type="InterPro" id="IPR044492">
    <property type="entry name" value="P_typ_ATPase_HD_dom"/>
</dbReference>